<dbReference type="PANTHER" id="PTHR45887">
    <property type="entry name" value="TRANSLATION INITIATION FACTOR EIF-2B SUBUNIT EPSILON"/>
    <property type="match status" value="1"/>
</dbReference>
<feature type="domain" description="W2" evidence="12">
    <location>
        <begin position="499"/>
        <end position="673"/>
    </location>
</feature>
<feature type="region of interest" description="Disordered" evidence="11">
    <location>
        <begin position="472"/>
        <end position="509"/>
    </location>
</feature>
<dbReference type="InterPro" id="IPR003307">
    <property type="entry name" value="W2_domain"/>
</dbReference>
<dbReference type="Gene3D" id="2.160.10.10">
    <property type="entry name" value="Hexapeptide repeat proteins"/>
    <property type="match status" value="1"/>
</dbReference>
<feature type="region of interest" description="Disordered" evidence="11">
    <location>
        <begin position="415"/>
        <end position="436"/>
    </location>
</feature>
<dbReference type="PANTHER" id="PTHR45887:SF1">
    <property type="entry name" value="TRANSLATION INITIATION FACTOR EIF-2B SUBUNIT EPSILON"/>
    <property type="match status" value="1"/>
</dbReference>
<dbReference type="Gene3D" id="1.25.40.180">
    <property type="match status" value="1"/>
</dbReference>
<dbReference type="Gene3D" id="3.90.550.10">
    <property type="entry name" value="Spore Coat Polysaccharide Biosynthesis Protein SpsA, Chain A"/>
    <property type="match status" value="1"/>
</dbReference>
<dbReference type="CDD" id="cd11558">
    <property type="entry name" value="W2_eIF2B_epsilon"/>
    <property type="match status" value="1"/>
</dbReference>
<dbReference type="InterPro" id="IPR005835">
    <property type="entry name" value="NTP_transferase_dom"/>
</dbReference>
<dbReference type="SUPFAM" id="SSF48371">
    <property type="entry name" value="ARM repeat"/>
    <property type="match status" value="1"/>
</dbReference>
<evidence type="ECO:0000313" key="13">
    <source>
        <dbReference type="EMBL" id="KAK5081638.1"/>
    </source>
</evidence>
<dbReference type="Proteomes" id="UP001309876">
    <property type="component" value="Unassembled WGS sequence"/>
</dbReference>
<comment type="caution">
    <text evidence="13">The sequence shown here is derived from an EMBL/GenBank/DDBJ whole genome shotgun (WGS) entry which is preliminary data.</text>
</comment>
<dbReference type="GeneID" id="90021612"/>
<dbReference type="Pfam" id="PF02020">
    <property type="entry name" value="W2"/>
    <property type="match status" value="1"/>
</dbReference>
<accession>A0AAN7Y432</accession>
<keyword evidence="5 13" id="KW-0396">Initiation factor</keyword>
<dbReference type="GO" id="GO:0003743">
    <property type="term" value="F:translation initiation factor activity"/>
    <property type="evidence" value="ECO:0007669"/>
    <property type="project" value="UniProtKB-KW"/>
</dbReference>
<dbReference type="Pfam" id="PF00483">
    <property type="entry name" value="NTP_transferase"/>
    <property type="match status" value="1"/>
</dbReference>
<dbReference type="SUPFAM" id="SSF53448">
    <property type="entry name" value="Nucleotide-diphospho-sugar transferases"/>
    <property type="match status" value="1"/>
</dbReference>
<dbReference type="InterPro" id="IPR029044">
    <property type="entry name" value="Nucleotide-diphossugar_trans"/>
</dbReference>
<dbReference type="InterPro" id="IPR056764">
    <property type="entry name" value="LbH_EIF2B3/5"/>
</dbReference>
<gene>
    <name evidence="13" type="primary">GCD6</name>
    <name evidence="13" type="ORF">LTR05_007771</name>
</gene>
<evidence type="ECO:0000256" key="3">
    <source>
        <dbReference type="ARBA" id="ARBA00018601"/>
    </source>
</evidence>
<dbReference type="PROSITE" id="PS51363">
    <property type="entry name" value="W2"/>
    <property type="match status" value="1"/>
</dbReference>
<name>A0AAN7Y432_9EURO</name>
<feature type="region of interest" description="Disordered" evidence="11">
    <location>
        <begin position="643"/>
        <end position="683"/>
    </location>
</feature>
<evidence type="ECO:0000256" key="1">
    <source>
        <dbReference type="ARBA" id="ARBA00004514"/>
    </source>
</evidence>
<evidence type="ECO:0000256" key="4">
    <source>
        <dbReference type="ARBA" id="ARBA00022490"/>
    </source>
</evidence>
<dbReference type="Pfam" id="PF25084">
    <property type="entry name" value="LbH_EIF2B"/>
    <property type="match status" value="1"/>
</dbReference>
<evidence type="ECO:0000256" key="9">
    <source>
        <dbReference type="ARBA" id="ARBA00044345"/>
    </source>
</evidence>
<dbReference type="AlphaFoldDB" id="A0AAN7Y432"/>
<evidence type="ECO:0000256" key="10">
    <source>
        <dbReference type="ARBA" id="ARBA00046432"/>
    </source>
</evidence>
<evidence type="ECO:0000256" key="11">
    <source>
        <dbReference type="SAM" id="MobiDB-lite"/>
    </source>
</evidence>
<comment type="subcellular location">
    <subcellularLocation>
        <location evidence="1">Cytoplasm</location>
        <location evidence="1">Cytosol</location>
    </subcellularLocation>
</comment>
<dbReference type="GO" id="GO:0005851">
    <property type="term" value="C:eukaryotic translation initiation factor 2B complex"/>
    <property type="evidence" value="ECO:0007669"/>
    <property type="project" value="TreeGrafter"/>
</dbReference>
<dbReference type="GO" id="GO:0005085">
    <property type="term" value="F:guanyl-nucleotide exchange factor activity"/>
    <property type="evidence" value="ECO:0007669"/>
    <property type="project" value="InterPro"/>
</dbReference>
<evidence type="ECO:0000313" key="14">
    <source>
        <dbReference type="Proteomes" id="UP001309876"/>
    </source>
</evidence>
<dbReference type="InterPro" id="IPR051956">
    <property type="entry name" value="eIF2B_epsilon"/>
</dbReference>
<dbReference type="EMBL" id="JAVRRJ010000009">
    <property type="protein sequence ID" value="KAK5081638.1"/>
    <property type="molecule type" value="Genomic_DNA"/>
</dbReference>
<feature type="compositionally biased region" description="Basic and acidic residues" evidence="11">
    <location>
        <begin position="499"/>
        <end position="509"/>
    </location>
</feature>
<evidence type="ECO:0000256" key="5">
    <source>
        <dbReference type="ARBA" id="ARBA00022540"/>
    </source>
</evidence>
<keyword evidence="14" id="KW-1185">Reference proteome</keyword>
<evidence type="ECO:0000256" key="2">
    <source>
        <dbReference type="ARBA" id="ARBA00007878"/>
    </source>
</evidence>
<dbReference type="GO" id="GO:0031369">
    <property type="term" value="F:translation initiation factor binding"/>
    <property type="evidence" value="ECO:0007669"/>
    <property type="project" value="InterPro"/>
</dbReference>
<evidence type="ECO:0000256" key="6">
    <source>
        <dbReference type="ARBA" id="ARBA00030179"/>
    </source>
</evidence>
<comment type="subunit">
    <text evidence="10">Component of the translation initiation factor 2B (eIF2B) complex which is a heterodecamer of two sets of five different subunits: alpha, beta, gamma, delta and epsilon. Subunits alpha, beta and delta comprise a regulatory subcomplex and subunits epsilon and gamma comprise a catalytic subcomplex. Within the complex, the hexameric regulatory complex resides at the center, with the two heterodimeric catalytic subcomplexes bound on opposite sides.</text>
</comment>
<dbReference type="GO" id="GO:0005829">
    <property type="term" value="C:cytosol"/>
    <property type="evidence" value="ECO:0007669"/>
    <property type="project" value="UniProtKB-SubCell"/>
</dbReference>
<feature type="compositionally biased region" description="Acidic residues" evidence="11">
    <location>
        <begin position="666"/>
        <end position="683"/>
    </location>
</feature>
<protein>
    <recommendedName>
        <fullName evidence="3">Mannose-1-phosphate guanyltransferase</fullName>
    </recommendedName>
    <alternativeName>
        <fullName evidence="7">GDP-mannose pyrophosphorylase</fullName>
    </alternativeName>
    <alternativeName>
        <fullName evidence="6">GTP-mannose-1-phosphate guanylyltransferase</fullName>
    </alternativeName>
    <alternativeName>
        <fullName evidence="8">Translation initiation factor eIF2B subunit epsilon</fullName>
    </alternativeName>
    <alternativeName>
        <fullName evidence="9">eIF2B GDP-GTP exchange factor subunit epsilon</fullName>
    </alternativeName>
</protein>
<reference evidence="13 14" key="1">
    <citation type="submission" date="2023-08" db="EMBL/GenBank/DDBJ databases">
        <title>Black Yeasts Isolated from many extreme environments.</title>
        <authorList>
            <person name="Coleine C."/>
            <person name="Stajich J.E."/>
            <person name="Selbmann L."/>
        </authorList>
    </citation>
    <scope>NUCLEOTIDE SEQUENCE [LARGE SCALE GENOMIC DNA]</scope>
    <source>
        <strain evidence="13 14">CCFEE 5910</strain>
    </source>
</reference>
<keyword evidence="5 13" id="KW-0648">Protein biosynthesis</keyword>
<sequence>MPPKQTKVAGRTKEDTKEDPLQAVVVADTFESKFAPFSTERPRCLIPLANAPLIEYTLEYLASAGVQDVFFYAGAHIEQVETYLNASRWMSKSSPLKIILLRCMATSVGDIMRDIDQKRLIQGDFICVSGDIISDFPISKALRVHKQRREKDKDAIMTILVRERNQSDHRHKDQIVPTFVIDPTKDRILHYEESFAGTAFGTHVDPEILKTPELDVRQDLVDCRIDIGTPDMLSLWSDNFDNQHPRKDFLYGVLKDYELNGKTIHTYVVDEHYAHRVDSPAAYAAITYDLQHGIASSLALSNNIAGTRFQRSRKNILKEDDVIIQRPTRLDHGTIVGSGTSIGASTSIRKTIVGRRCQIGKRANIDSAFIWDDVTIGSDVKISRAIVGSETFIGDKCVIEDGALISFGSRIPAGSHIPPGERVTSTSSFNKDGTLAKDPAADAFESDEDEPTYESQWARPFYGQQEFAESTFSLDSDASEPSDEISKDGSRSASFVTHGSEEDTSERFVHDTAAILVQRMQEDRNSDDMQSELMGLRFSGGADGGQVQKAVAIALSRHIHSEVDNGASADKATRKTLEQYRNLVRRPNAEQTIEEQVVFLLEAQLDLSRRTDGARIMPFFVKDLYDLEVFEEEAFTKWFDDERSKEDNVAATRDAAEPFIDWLAATDEEESEEEEEDDDGEED</sequence>
<dbReference type="InterPro" id="IPR035543">
    <property type="entry name" value="eIF-2B_epsilon_N"/>
</dbReference>
<evidence type="ECO:0000259" key="12">
    <source>
        <dbReference type="PROSITE" id="PS51363"/>
    </source>
</evidence>
<dbReference type="RefSeq" id="XP_064758987.1">
    <property type="nucleotide sequence ID" value="XM_064896300.1"/>
</dbReference>
<organism evidence="13 14">
    <name type="scientific">Lithohypha guttulata</name>
    <dbReference type="NCBI Taxonomy" id="1690604"/>
    <lineage>
        <taxon>Eukaryota</taxon>
        <taxon>Fungi</taxon>
        <taxon>Dikarya</taxon>
        <taxon>Ascomycota</taxon>
        <taxon>Pezizomycotina</taxon>
        <taxon>Eurotiomycetes</taxon>
        <taxon>Chaetothyriomycetidae</taxon>
        <taxon>Chaetothyriales</taxon>
        <taxon>Trichomeriaceae</taxon>
        <taxon>Lithohypha</taxon>
    </lineage>
</organism>
<keyword evidence="4" id="KW-0963">Cytoplasm</keyword>
<proteinExistence type="inferred from homology"/>
<evidence type="ECO:0000256" key="8">
    <source>
        <dbReference type="ARBA" id="ARBA00044144"/>
    </source>
</evidence>
<comment type="similarity">
    <text evidence="2">Belongs to the eIF-2B gamma/epsilon subunits family.</text>
</comment>
<dbReference type="SMART" id="SM00515">
    <property type="entry name" value="eIF5C"/>
    <property type="match status" value="1"/>
</dbReference>
<dbReference type="InterPro" id="IPR044123">
    <property type="entry name" value="W2_eIF2B_epsilon"/>
</dbReference>
<evidence type="ECO:0000256" key="7">
    <source>
        <dbReference type="ARBA" id="ARBA00031190"/>
    </source>
</evidence>
<dbReference type="CDD" id="cd04197">
    <property type="entry name" value="eIF-2B_epsilon_N"/>
    <property type="match status" value="1"/>
</dbReference>
<dbReference type="InterPro" id="IPR016024">
    <property type="entry name" value="ARM-type_fold"/>
</dbReference>